<sequence>MAVNQTMVLTYFEIGRMIVEEEQKGENRAEYGKKILKILSKKLTEKYKKGFSLTNLKQIRSFYLVYSEKGQTVSDLFEIVKE</sequence>
<dbReference type="Proteomes" id="UP000321378">
    <property type="component" value="Chromosome"/>
</dbReference>
<dbReference type="Pfam" id="PF17761">
    <property type="entry name" value="DUF1016_N"/>
    <property type="match status" value="1"/>
</dbReference>
<evidence type="ECO:0000313" key="3">
    <source>
        <dbReference type="Proteomes" id="UP000321378"/>
    </source>
</evidence>
<reference evidence="2 3" key="1">
    <citation type="submission" date="2019-07" db="EMBL/GenBank/DDBJ databases">
        <title>Complete Genome Sequence of Leptotrichia trevisanii Strain JMUB3935.</title>
        <authorList>
            <person name="Watanabe S."/>
            <person name="Cui L."/>
        </authorList>
    </citation>
    <scope>NUCLEOTIDE SEQUENCE [LARGE SCALE GENOMIC DNA]</scope>
    <source>
        <strain evidence="2 3">JMUB3935</strain>
    </source>
</reference>
<feature type="domain" description="YhcG N-terminal" evidence="1">
    <location>
        <begin position="2"/>
        <end position="72"/>
    </location>
</feature>
<dbReference type="PANTHER" id="PTHR30547">
    <property type="entry name" value="UNCHARACTERIZED PROTEIN YHCG-RELATED"/>
    <property type="match status" value="1"/>
</dbReference>
<proteinExistence type="predicted"/>
<dbReference type="RefSeq" id="WP_146995965.1">
    <property type="nucleotide sequence ID" value="NZ_AP019840.1"/>
</dbReference>
<accession>A0A510KIG2</accession>
<name>A0A510KIG2_9FUSO</name>
<protein>
    <submittedName>
        <fullName evidence="2">Putative nuclease</fullName>
    </submittedName>
</protein>
<evidence type="ECO:0000259" key="1">
    <source>
        <dbReference type="Pfam" id="PF17761"/>
    </source>
</evidence>
<dbReference type="PANTHER" id="PTHR30547:SF5">
    <property type="entry name" value="NUCLEASE YHCG-RELATED"/>
    <property type="match status" value="1"/>
</dbReference>
<dbReference type="InterPro" id="IPR041527">
    <property type="entry name" value="YhcG_N"/>
</dbReference>
<dbReference type="InterPro" id="IPR053148">
    <property type="entry name" value="PD-DEXK-like_domain"/>
</dbReference>
<dbReference type="AlphaFoldDB" id="A0A510KIG2"/>
<gene>
    <name evidence="2" type="ORF">JMUB3935_0446</name>
</gene>
<dbReference type="EMBL" id="AP019840">
    <property type="protein sequence ID" value="BBM51479.1"/>
    <property type="molecule type" value="Genomic_DNA"/>
</dbReference>
<evidence type="ECO:0000313" key="2">
    <source>
        <dbReference type="EMBL" id="BBM51479.1"/>
    </source>
</evidence>
<organism evidence="2 3">
    <name type="scientific">Leptotrichia trevisanii</name>
    <dbReference type="NCBI Taxonomy" id="109328"/>
    <lineage>
        <taxon>Bacteria</taxon>
        <taxon>Fusobacteriati</taxon>
        <taxon>Fusobacteriota</taxon>
        <taxon>Fusobacteriia</taxon>
        <taxon>Fusobacteriales</taxon>
        <taxon>Leptotrichiaceae</taxon>
        <taxon>Leptotrichia</taxon>
    </lineage>
</organism>